<dbReference type="PROSITE" id="PS51340">
    <property type="entry name" value="MOSC"/>
    <property type="match status" value="1"/>
</dbReference>
<dbReference type="AlphaFoldDB" id="A0A9X2IG14"/>
<accession>A0A9X2IG14</accession>
<reference evidence="2" key="1">
    <citation type="submission" date="2022-05" db="EMBL/GenBank/DDBJ databases">
        <authorList>
            <person name="Tuo L."/>
        </authorList>
    </citation>
    <scope>NUCLEOTIDE SEQUENCE</scope>
    <source>
        <strain evidence="2">BSK12Z-4</strain>
    </source>
</reference>
<feature type="domain" description="MOSC" evidence="1">
    <location>
        <begin position="57"/>
        <end position="236"/>
    </location>
</feature>
<evidence type="ECO:0000259" key="1">
    <source>
        <dbReference type="PROSITE" id="PS51340"/>
    </source>
</evidence>
<comment type="caution">
    <text evidence="2">The sequence shown here is derived from an EMBL/GenBank/DDBJ whole genome shotgun (WGS) entry which is preliminary data.</text>
</comment>
<dbReference type="GO" id="GO:0003824">
    <property type="term" value="F:catalytic activity"/>
    <property type="evidence" value="ECO:0007669"/>
    <property type="project" value="InterPro"/>
</dbReference>
<dbReference type="EMBL" id="JAMOIL010000009">
    <property type="protein sequence ID" value="MCM0620320.1"/>
    <property type="molecule type" value="Genomic_DNA"/>
</dbReference>
<dbReference type="GO" id="GO:0030151">
    <property type="term" value="F:molybdenum ion binding"/>
    <property type="evidence" value="ECO:0007669"/>
    <property type="project" value="InterPro"/>
</dbReference>
<dbReference type="GO" id="GO:0030170">
    <property type="term" value="F:pyridoxal phosphate binding"/>
    <property type="evidence" value="ECO:0007669"/>
    <property type="project" value="InterPro"/>
</dbReference>
<protein>
    <recommendedName>
        <fullName evidence="1">MOSC domain-containing protein</fullName>
    </recommendedName>
</protein>
<proteinExistence type="predicted"/>
<dbReference type="InterPro" id="IPR005302">
    <property type="entry name" value="MoCF_Sase_C"/>
</dbReference>
<dbReference type="InterPro" id="IPR011037">
    <property type="entry name" value="Pyrv_Knase-like_insert_dom_sf"/>
</dbReference>
<sequence length="236" mass="24673">MRQQLGEVVAVGFAAAKGTAWRPREAVALDSAGVVGDRRWCFVDPRARQVLRTVAHPRLLRLTLVDEDPALPLVHEDGRRAAGRPEPTGEQLTCDYWGRPVSLEVHDGPQAELAADVLGRDVALAAAPPSGVVYAGGVSLVSTASCAAVGVAPATVRASLVLDLGPEPFTEAHLVGREVRVGGAVVRPTAETARCAVLGAETLRRLAGVRDELLLGADGDVLMPGEVRPGDPVDLV</sequence>
<dbReference type="RefSeq" id="WP_250826980.1">
    <property type="nucleotide sequence ID" value="NZ_JAMOIL010000009.1"/>
</dbReference>
<name>A0A9X2IG14_9ACTN</name>
<evidence type="ECO:0000313" key="2">
    <source>
        <dbReference type="EMBL" id="MCM0620320.1"/>
    </source>
</evidence>
<organism evidence="2 3">
    <name type="scientific">Nocardioides bruguierae</name>
    <dbReference type="NCBI Taxonomy" id="2945102"/>
    <lineage>
        <taxon>Bacteria</taxon>
        <taxon>Bacillati</taxon>
        <taxon>Actinomycetota</taxon>
        <taxon>Actinomycetes</taxon>
        <taxon>Propionibacteriales</taxon>
        <taxon>Nocardioidaceae</taxon>
        <taxon>Nocardioides</taxon>
    </lineage>
</organism>
<keyword evidence="3" id="KW-1185">Reference proteome</keyword>
<evidence type="ECO:0000313" key="3">
    <source>
        <dbReference type="Proteomes" id="UP001139485"/>
    </source>
</evidence>
<dbReference type="Proteomes" id="UP001139485">
    <property type="component" value="Unassembled WGS sequence"/>
</dbReference>
<gene>
    <name evidence="2" type="ORF">M8330_08420</name>
</gene>
<dbReference type="SUPFAM" id="SSF50800">
    <property type="entry name" value="PK beta-barrel domain-like"/>
    <property type="match status" value="1"/>
</dbReference>